<proteinExistence type="predicted"/>
<protein>
    <recommendedName>
        <fullName evidence="3">DUF1564 family protein</fullName>
    </recommendedName>
</protein>
<dbReference type="Proteomes" id="UP000258889">
    <property type="component" value="Chromosome i"/>
</dbReference>
<evidence type="ECO:0000313" key="2">
    <source>
        <dbReference type="Proteomes" id="UP000258889"/>
    </source>
</evidence>
<organism evidence="1 2">
    <name type="scientific">Leptospira mayottensis</name>
    <dbReference type="NCBI Taxonomy" id="1137606"/>
    <lineage>
        <taxon>Bacteria</taxon>
        <taxon>Pseudomonadati</taxon>
        <taxon>Spirochaetota</taxon>
        <taxon>Spirochaetia</taxon>
        <taxon>Leptospirales</taxon>
        <taxon>Leptospiraceae</taxon>
        <taxon>Leptospira</taxon>
    </lineage>
</organism>
<accession>A0ABM6Y5S5</accession>
<dbReference type="EMBL" id="CP030144">
    <property type="protein sequence ID" value="AXR63158.1"/>
    <property type="molecule type" value="Genomic_DNA"/>
</dbReference>
<evidence type="ECO:0000313" key="1">
    <source>
        <dbReference type="EMBL" id="AXR63158.1"/>
    </source>
</evidence>
<evidence type="ECO:0008006" key="3">
    <source>
        <dbReference type="Google" id="ProtNLM"/>
    </source>
</evidence>
<reference evidence="1 2" key="1">
    <citation type="submission" date="2018-06" db="EMBL/GenBank/DDBJ databases">
        <authorList>
            <person name="Tortosa P."/>
        </authorList>
    </citation>
    <scope>NUCLEOTIDE SEQUENCE [LARGE SCALE GENOMIC DNA]</scope>
    <source>
        <strain evidence="1 2">MDI222</strain>
    </source>
</reference>
<gene>
    <name evidence="1" type="ORF">DQM28_01800</name>
</gene>
<keyword evidence="2" id="KW-1185">Reference proteome</keyword>
<reference evidence="1 2" key="2">
    <citation type="submission" date="2018-09" db="EMBL/GenBank/DDBJ databases">
        <title>Complete Genome sequences of three Leptospira mayottensis isolates obtained from Tenrecid mammals endemic to the Malagasy region.</title>
        <authorList>
            <person name="Cordonin C."/>
            <person name="Toty C."/>
        </authorList>
    </citation>
    <scope>NUCLEOTIDE SEQUENCE [LARGE SCALE GENOMIC DNA]</scope>
    <source>
        <strain evidence="1 2">MDI222</strain>
    </source>
</reference>
<sequence length="66" mass="7560">MSQNLKSNQHQLTLSCWSFFYPISVKVSSYHFTFLNDTPVFRNQLSTFGVDSCTAKLHNLVICVKS</sequence>
<name>A0ABM6Y5S5_9LEPT</name>